<comment type="caution">
    <text evidence="6">The sequence shown here is derived from an EMBL/GenBank/DDBJ whole genome shotgun (WGS) entry which is preliminary data.</text>
</comment>
<dbReference type="InterPro" id="IPR036779">
    <property type="entry name" value="LysM_dom_sf"/>
</dbReference>
<accession>A0ABP5I0L2</accession>
<organism evidence="6 7">
    <name type="scientific">Streptomyces albiaxialis</name>
    <dbReference type="NCBI Taxonomy" id="329523"/>
    <lineage>
        <taxon>Bacteria</taxon>
        <taxon>Bacillati</taxon>
        <taxon>Actinomycetota</taxon>
        <taxon>Actinomycetes</taxon>
        <taxon>Kitasatosporales</taxon>
        <taxon>Streptomycetaceae</taxon>
        <taxon>Streptomyces</taxon>
    </lineage>
</organism>
<evidence type="ECO:0000313" key="7">
    <source>
        <dbReference type="Proteomes" id="UP001500016"/>
    </source>
</evidence>
<name>A0ABP5I0L2_9ACTN</name>
<dbReference type="RefSeq" id="WP_344531898.1">
    <property type="nucleotide sequence ID" value="NZ_BAAAPE010000013.1"/>
</dbReference>
<feature type="domain" description="LysM" evidence="5">
    <location>
        <begin position="191"/>
        <end position="238"/>
    </location>
</feature>
<dbReference type="InterPro" id="IPR023346">
    <property type="entry name" value="Lysozyme-like_dom_sf"/>
</dbReference>
<feature type="region of interest" description="Disordered" evidence="3">
    <location>
        <begin position="125"/>
        <end position="197"/>
    </location>
</feature>
<dbReference type="SUPFAM" id="SSF53955">
    <property type="entry name" value="Lysozyme-like"/>
    <property type="match status" value="1"/>
</dbReference>
<dbReference type="PANTHER" id="PTHR34700">
    <property type="entry name" value="POTASSIUM BINDING PROTEIN KBP"/>
    <property type="match status" value="1"/>
</dbReference>
<dbReference type="PROSITE" id="PS51782">
    <property type="entry name" value="LYSM"/>
    <property type="match status" value="1"/>
</dbReference>
<dbReference type="Proteomes" id="UP001500016">
    <property type="component" value="Unassembled WGS sequence"/>
</dbReference>
<evidence type="ECO:0000259" key="5">
    <source>
        <dbReference type="PROSITE" id="PS51782"/>
    </source>
</evidence>
<dbReference type="Gene3D" id="3.10.350.10">
    <property type="entry name" value="LysM domain"/>
    <property type="match status" value="1"/>
</dbReference>
<dbReference type="SUPFAM" id="SSF54106">
    <property type="entry name" value="LysM domain"/>
    <property type="match status" value="1"/>
</dbReference>
<evidence type="ECO:0000313" key="6">
    <source>
        <dbReference type="EMBL" id="GAA2089650.1"/>
    </source>
</evidence>
<comment type="similarity">
    <text evidence="1">Belongs to the transglycosylase family. Rpf subfamily.</text>
</comment>
<feature type="compositionally biased region" description="Low complexity" evidence="3">
    <location>
        <begin position="148"/>
        <end position="157"/>
    </location>
</feature>
<dbReference type="SMART" id="SM00257">
    <property type="entry name" value="LysM"/>
    <property type="match status" value="1"/>
</dbReference>
<dbReference type="EMBL" id="BAAAPE010000013">
    <property type="protein sequence ID" value="GAA2089650.1"/>
    <property type="molecule type" value="Genomic_DNA"/>
</dbReference>
<evidence type="ECO:0000256" key="2">
    <source>
        <dbReference type="ARBA" id="ARBA00022801"/>
    </source>
</evidence>
<dbReference type="InterPro" id="IPR010618">
    <property type="entry name" value="RPF"/>
</dbReference>
<evidence type="ECO:0000256" key="1">
    <source>
        <dbReference type="ARBA" id="ARBA00010830"/>
    </source>
</evidence>
<keyword evidence="2" id="KW-0378">Hydrolase</keyword>
<proteinExistence type="inferred from homology"/>
<gene>
    <name evidence="6" type="primary">rpfA_2</name>
    <name evidence="6" type="ORF">GCM10009801_54090</name>
</gene>
<evidence type="ECO:0000256" key="3">
    <source>
        <dbReference type="SAM" id="MobiDB-lite"/>
    </source>
</evidence>
<dbReference type="CDD" id="cd00118">
    <property type="entry name" value="LysM"/>
    <property type="match status" value="1"/>
</dbReference>
<evidence type="ECO:0000256" key="4">
    <source>
        <dbReference type="SAM" id="SignalP"/>
    </source>
</evidence>
<dbReference type="InterPro" id="IPR018392">
    <property type="entry name" value="LysM"/>
</dbReference>
<dbReference type="InterPro" id="IPR052196">
    <property type="entry name" value="Bact_Kbp"/>
</dbReference>
<feature type="signal peptide" evidence="4">
    <location>
        <begin position="1"/>
        <end position="41"/>
    </location>
</feature>
<feature type="compositionally biased region" description="Low complexity" evidence="3">
    <location>
        <begin position="165"/>
        <end position="187"/>
    </location>
</feature>
<dbReference type="CDD" id="cd13925">
    <property type="entry name" value="RPF"/>
    <property type="match status" value="1"/>
</dbReference>
<feature type="chain" id="PRO_5046497561" evidence="4">
    <location>
        <begin position="42"/>
        <end position="239"/>
    </location>
</feature>
<dbReference type="PANTHER" id="PTHR34700:SF4">
    <property type="entry name" value="PHAGE-LIKE ELEMENT PBSX PROTEIN XKDP"/>
    <property type="match status" value="1"/>
</dbReference>
<dbReference type="Pfam" id="PF01476">
    <property type="entry name" value="LysM"/>
    <property type="match status" value="1"/>
</dbReference>
<protein>
    <submittedName>
        <fullName evidence="6">Resuscitation-promoting factor protein RpfA</fullName>
    </submittedName>
</protein>
<keyword evidence="7" id="KW-1185">Reference proteome</keyword>
<dbReference type="Pfam" id="PF06737">
    <property type="entry name" value="Transglycosylas"/>
    <property type="match status" value="1"/>
</dbReference>
<keyword evidence="4" id="KW-0732">Signal</keyword>
<dbReference type="Gene3D" id="1.10.530.10">
    <property type="match status" value="1"/>
</dbReference>
<sequence length="239" mass="24543">MLFSGKGRHRRPSKAVRIATLTGVAGAAVAVPLMSATGAQAASVDTWEKVAQCESGGNWSINTGNGYYGGLQFNNSSWAAAGGTKYAPRADLATKEQQIATAEKLLAMQGPGAWACAGAGNLQAGGPSANVSPGASQQQKPAQPKPAQPQQKQAAPKPAQPKPAQPQQQAPKPVQKPVQQAPQQAPQTGEGNYTVKSGDTLSSIAAAHGTTWQKLYQDNKSTVGGDADLILPGQKLQIG</sequence>
<reference evidence="7" key="1">
    <citation type="journal article" date="2019" name="Int. J. Syst. Evol. Microbiol.">
        <title>The Global Catalogue of Microorganisms (GCM) 10K type strain sequencing project: providing services to taxonomists for standard genome sequencing and annotation.</title>
        <authorList>
            <consortium name="The Broad Institute Genomics Platform"/>
            <consortium name="The Broad Institute Genome Sequencing Center for Infectious Disease"/>
            <person name="Wu L."/>
            <person name="Ma J."/>
        </authorList>
    </citation>
    <scope>NUCLEOTIDE SEQUENCE [LARGE SCALE GENOMIC DNA]</scope>
    <source>
        <strain evidence="7">JCM 15478</strain>
    </source>
</reference>